<proteinExistence type="predicted"/>
<reference evidence="2" key="1">
    <citation type="journal article" date="2021" name="Evol. Appl.">
        <title>The genome of the Pyrenean desman and the effects of bottlenecks and inbreeding on the genomic landscape of an endangered species.</title>
        <authorList>
            <person name="Escoda L."/>
            <person name="Castresana J."/>
        </authorList>
    </citation>
    <scope>NUCLEOTIDE SEQUENCE</scope>
    <source>
        <strain evidence="2">IBE-C5619</strain>
    </source>
</reference>
<evidence type="ECO:0000313" key="3">
    <source>
        <dbReference type="Proteomes" id="UP000700334"/>
    </source>
</evidence>
<sequence length="120" mass="12821">MVAWAGSVSPAGADKATPKAPGCSPSPGWGPGSPRVQCRHPGGSGAHSRRSSICLGLYEERRLPKLESKTSALSVSQKMVRSCVWTKQQIHKGLASAPVQKTLRPDCLAWSLTRWATQLT</sequence>
<dbReference type="AlphaFoldDB" id="A0A8J6DNM6"/>
<keyword evidence="3" id="KW-1185">Reference proteome</keyword>
<organism evidence="2 3">
    <name type="scientific">Galemys pyrenaicus</name>
    <name type="common">Iberian desman</name>
    <name type="synonym">Pyrenean desman</name>
    <dbReference type="NCBI Taxonomy" id="202257"/>
    <lineage>
        <taxon>Eukaryota</taxon>
        <taxon>Metazoa</taxon>
        <taxon>Chordata</taxon>
        <taxon>Craniata</taxon>
        <taxon>Vertebrata</taxon>
        <taxon>Euteleostomi</taxon>
        <taxon>Mammalia</taxon>
        <taxon>Eutheria</taxon>
        <taxon>Laurasiatheria</taxon>
        <taxon>Eulipotyphla</taxon>
        <taxon>Talpidae</taxon>
        <taxon>Galemys</taxon>
    </lineage>
</organism>
<feature type="region of interest" description="Disordered" evidence="1">
    <location>
        <begin position="1"/>
        <end position="50"/>
    </location>
</feature>
<evidence type="ECO:0000313" key="2">
    <source>
        <dbReference type="EMBL" id="KAG8516217.1"/>
    </source>
</evidence>
<name>A0A8J6DNM6_GALPY</name>
<dbReference type="Proteomes" id="UP000700334">
    <property type="component" value="Unassembled WGS sequence"/>
</dbReference>
<comment type="caution">
    <text evidence="2">The sequence shown here is derived from an EMBL/GenBank/DDBJ whole genome shotgun (WGS) entry which is preliminary data.</text>
</comment>
<gene>
    <name evidence="2" type="ORF">J0S82_018864</name>
</gene>
<accession>A0A8J6DNM6</accession>
<dbReference type="EMBL" id="JAGFMF010011681">
    <property type="protein sequence ID" value="KAG8516217.1"/>
    <property type="molecule type" value="Genomic_DNA"/>
</dbReference>
<evidence type="ECO:0000256" key="1">
    <source>
        <dbReference type="SAM" id="MobiDB-lite"/>
    </source>
</evidence>
<protein>
    <submittedName>
        <fullName evidence="2">BRISC and BRCA1-A complex member 1</fullName>
    </submittedName>
</protein>